<dbReference type="Gene3D" id="3.40.630.30">
    <property type="match status" value="1"/>
</dbReference>
<dbReference type="SUPFAM" id="SSF55729">
    <property type="entry name" value="Acyl-CoA N-acyltransferases (Nat)"/>
    <property type="match status" value="1"/>
</dbReference>
<dbReference type="eggNOG" id="COG0456">
    <property type="taxonomic scope" value="Bacteria"/>
</dbReference>
<dbReference type="STRING" id="592010.GCWU000182_001019"/>
<proteinExistence type="predicted"/>
<dbReference type="InterPro" id="IPR016181">
    <property type="entry name" value="Acyl_CoA_acyltransferase"/>
</dbReference>
<keyword evidence="3" id="KW-1185">Reference proteome</keyword>
<dbReference type="EMBL" id="ACIN03000007">
    <property type="protein sequence ID" value="ESK65545.1"/>
    <property type="molecule type" value="Genomic_DNA"/>
</dbReference>
<dbReference type="InterPro" id="IPR000182">
    <property type="entry name" value="GNAT_dom"/>
</dbReference>
<comment type="caution">
    <text evidence="2">The sequence shown here is derived from an EMBL/GenBank/DDBJ whole genome shotgun (WGS) entry which is preliminary data.</text>
</comment>
<sequence>MTGQTQVRPCWQGRGFVIDWGHSKAWYRGGSRMQIRQTENGDLPALMALYQQARAFMRAKGNPNQWPDGYPPLSLLEADIAQGHSYVLEDETSQLVGTFALIGGQDPTYGQIDGLGWRSTSPYVTIHRLAANGKARGVARAAFDFAKSFCPHIRIDTHAQNLPMQQAILAYGFQERGTIYLQDGSPRQAYDYLSE</sequence>
<protein>
    <recommendedName>
        <fullName evidence="1">N-acetyltransferase domain-containing protein</fullName>
    </recommendedName>
</protein>
<gene>
    <name evidence="2" type="ORF">GCWU000182_001019</name>
</gene>
<accession>W1Q310</accession>
<name>W1Q310_ABIDE</name>
<dbReference type="GO" id="GO:0016747">
    <property type="term" value="F:acyltransferase activity, transferring groups other than amino-acyl groups"/>
    <property type="evidence" value="ECO:0007669"/>
    <property type="project" value="InterPro"/>
</dbReference>
<dbReference type="PROSITE" id="PS51186">
    <property type="entry name" value="GNAT"/>
    <property type="match status" value="1"/>
</dbReference>
<dbReference type="AlphaFoldDB" id="W1Q310"/>
<organism evidence="2 3">
    <name type="scientific">Abiotrophia defectiva ATCC 49176</name>
    <dbReference type="NCBI Taxonomy" id="592010"/>
    <lineage>
        <taxon>Bacteria</taxon>
        <taxon>Bacillati</taxon>
        <taxon>Bacillota</taxon>
        <taxon>Bacilli</taxon>
        <taxon>Lactobacillales</taxon>
        <taxon>Aerococcaceae</taxon>
        <taxon>Abiotrophia</taxon>
    </lineage>
</organism>
<dbReference type="HOGENOM" id="CLU_013985_13_0_9"/>
<evidence type="ECO:0000313" key="3">
    <source>
        <dbReference type="Proteomes" id="UP000019050"/>
    </source>
</evidence>
<reference evidence="2" key="1">
    <citation type="submission" date="2013-06" db="EMBL/GenBank/DDBJ databases">
        <authorList>
            <person name="Weinstock G."/>
            <person name="Sodergren E."/>
            <person name="Clifton S."/>
            <person name="Fulton L."/>
            <person name="Fulton B."/>
            <person name="Courtney L."/>
            <person name="Fronick C."/>
            <person name="Harrison M."/>
            <person name="Strong C."/>
            <person name="Farmer C."/>
            <person name="Delahaunty K."/>
            <person name="Markovic C."/>
            <person name="Hall O."/>
            <person name="Minx P."/>
            <person name="Tomlinson C."/>
            <person name="Mitreva M."/>
            <person name="Nelson J."/>
            <person name="Hou S."/>
            <person name="Wollam A."/>
            <person name="Pepin K.H."/>
            <person name="Johnson M."/>
            <person name="Bhonagiri V."/>
            <person name="Nash W.E."/>
            <person name="Warren W."/>
            <person name="Chinwalla A."/>
            <person name="Mardis E.R."/>
            <person name="Wilson R.K."/>
        </authorList>
    </citation>
    <scope>NUCLEOTIDE SEQUENCE [LARGE SCALE GENOMIC DNA]</scope>
    <source>
        <strain evidence="2">ATCC 49176</strain>
    </source>
</reference>
<feature type="domain" description="N-acetyltransferase" evidence="1">
    <location>
        <begin position="33"/>
        <end position="195"/>
    </location>
</feature>
<dbReference type="Proteomes" id="UP000019050">
    <property type="component" value="Unassembled WGS sequence"/>
</dbReference>
<evidence type="ECO:0000313" key="2">
    <source>
        <dbReference type="EMBL" id="ESK65545.1"/>
    </source>
</evidence>
<evidence type="ECO:0000259" key="1">
    <source>
        <dbReference type="PROSITE" id="PS51186"/>
    </source>
</evidence>